<dbReference type="Proteomes" id="UP000004814">
    <property type="component" value="Unassembled WGS sequence"/>
</dbReference>
<proteinExistence type="predicted"/>
<organism evidence="2 3">
    <name type="scientific">Burkholderia ambifaria MEX-5</name>
    <dbReference type="NCBI Taxonomy" id="396597"/>
    <lineage>
        <taxon>Bacteria</taxon>
        <taxon>Pseudomonadati</taxon>
        <taxon>Pseudomonadota</taxon>
        <taxon>Betaproteobacteria</taxon>
        <taxon>Burkholderiales</taxon>
        <taxon>Burkholderiaceae</taxon>
        <taxon>Burkholderia</taxon>
        <taxon>Burkholderia cepacia complex</taxon>
    </lineage>
</organism>
<protein>
    <submittedName>
        <fullName evidence="2">Uncharacterized protein</fullName>
    </submittedName>
</protein>
<dbReference type="RefSeq" id="WP_006759376.1">
    <property type="nucleotide sequence ID" value="NZ_ABLK01000111.1"/>
</dbReference>
<sequence length="132" mass="13406">MINPLGGAGMASRSLPTHNAPSVSATRAPMPSAQDVTATRRASTLDALKSNANQARPQASSNSTSTSNSSPAEGEKGGLDLGGMLKKLVDFAKSVGGPLMELLQMGADALRKGMGMISPLASSAMSMVKSFI</sequence>
<evidence type="ECO:0000313" key="3">
    <source>
        <dbReference type="Proteomes" id="UP000004814"/>
    </source>
</evidence>
<evidence type="ECO:0000256" key="1">
    <source>
        <dbReference type="SAM" id="MobiDB-lite"/>
    </source>
</evidence>
<evidence type="ECO:0000313" key="2">
    <source>
        <dbReference type="EMBL" id="EDT40732.1"/>
    </source>
</evidence>
<accession>B1T6T9</accession>
<name>B1T6T9_9BURK</name>
<reference evidence="2 3" key="1">
    <citation type="submission" date="2008-03" db="EMBL/GenBank/DDBJ databases">
        <title>Sequencing of the draft genome and assembly of Burkholderia ambifaria MEX-5.</title>
        <authorList>
            <consortium name="US DOE Joint Genome Institute (JGI-PGF)"/>
            <person name="Copeland A."/>
            <person name="Lucas S."/>
            <person name="Lapidus A."/>
            <person name="Glavina del Rio T."/>
            <person name="Dalin E."/>
            <person name="Tice H."/>
            <person name="Bruce D."/>
            <person name="Goodwin L."/>
            <person name="Pitluck S."/>
            <person name="Larimer F."/>
            <person name="Land M.L."/>
            <person name="Hauser L."/>
            <person name="Tiedje J."/>
            <person name="Richardson P."/>
        </authorList>
    </citation>
    <scope>NUCLEOTIDE SEQUENCE [LARGE SCALE GENOMIC DNA]</scope>
    <source>
        <strain evidence="2 3">MEX-5</strain>
    </source>
</reference>
<dbReference type="AlphaFoldDB" id="B1T6T9"/>
<feature type="compositionally biased region" description="Low complexity" evidence="1">
    <location>
        <begin position="60"/>
        <end position="70"/>
    </location>
</feature>
<dbReference type="PATRIC" id="fig|396597.7.peg.4473"/>
<comment type="caution">
    <text evidence="2">The sequence shown here is derived from an EMBL/GenBank/DDBJ whole genome shotgun (WGS) entry which is preliminary data.</text>
</comment>
<feature type="compositionally biased region" description="Polar residues" evidence="1">
    <location>
        <begin position="14"/>
        <end position="25"/>
    </location>
</feature>
<feature type="region of interest" description="Disordered" evidence="1">
    <location>
        <begin position="1"/>
        <end position="79"/>
    </location>
</feature>
<dbReference type="EMBL" id="ABLK01000111">
    <property type="protein sequence ID" value="EDT40732.1"/>
    <property type="molecule type" value="Genomic_DNA"/>
</dbReference>
<gene>
    <name evidence="2" type="ORF">BamMEX5DRAFT_3505</name>
</gene>
<feature type="compositionally biased region" description="Polar residues" evidence="1">
    <location>
        <begin position="50"/>
        <end position="59"/>
    </location>
</feature>